<keyword evidence="4" id="KW-1185">Reference proteome</keyword>
<keyword evidence="1" id="KW-1133">Transmembrane helix</keyword>
<feature type="transmembrane region" description="Helical" evidence="1">
    <location>
        <begin position="12"/>
        <end position="34"/>
    </location>
</feature>
<comment type="caution">
    <text evidence="3">The sequence shown here is derived from an EMBL/GenBank/DDBJ whole genome shotgun (WGS) entry which is preliminary data.</text>
</comment>
<dbReference type="Proteomes" id="UP000655751">
    <property type="component" value="Unassembled WGS sequence"/>
</dbReference>
<dbReference type="Pfam" id="PF09990">
    <property type="entry name" value="DUF2231"/>
    <property type="match status" value="1"/>
</dbReference>
<feature type="transmembrane region" description="Helical" evidence="1">
    <location>
        <begin position="117"/>
        <end position="137"/>
    </location>
</feature>
<gene>
    <name evidence="3" type="ORF">IT779_04990</name>
</gene>
<evidence type="ECO:0000313" key="3">
    <source>
        <dbReference type="EMBL" id="MBH0775644.1"/>
    </source>
</evidence>
<feature type="transmembrane region" description="Helical" evidence="1">
    <location>
        <begin position="86"/>
        <end position="105"/>
    </location>
</feature>
<dbReference type="AlphaFoldDB" id="A0A931I6R5"/>
<dbReference type="InterPro" id="IPR019251">
    <property type="entry name" value="DUF2231_TM"/>
</dbReference>
<accession>A0A931I6R5</accession>
<dbReference type="EMBL" id="JADMLG010000002">
    <property type="protein sequence ID" value="MBH0775644.1"/>
    <property type="molecule type" value="Genomic_DNA"/>
</dbReference>
<reference evidence="3" key="1">
    <citation type="submission" date="2020-11" db="EMBL/GenBank/DDBJ databases">
        <title>Nocardia NEAU-351.nov., a novel actinomycete isolated from the cow dung.</title>
        <authorList>
            <person name="Zhang X."/>
        </authorList>
    </citation>
    <scope>NUCLEOTIDE SEQUENCE</scope>
    <source>
        <strain evidence="3">NEAU-351</strain>
    </source>
</reference>
<evidence type="ECO:0000259" key="2">
    <source>
        <dbReference type="Pfam" id="PF09990"/>
    </source>
</evidence>
<keyword evidence="1" id="KW-0472">Membrane</keyword>
<sequence>MRTIDGLPAHILLVHAVVVLVPLTAVLLALAALWPAARRSLIWLVAALAVVTAVLTPLTVEAGESLAERFGESEAVRTHADLGSTMNYFVFPLVVLAGLLLFAHVRDGRGKPLRRPLAAGLAVLILIAGVAATVQVYRVGESGARAVWGVTASD</sequence>
<feature type="domain" description="DUF2231" evidence="2">
    <location>
        <begin position="6"/>
        <end position="149"/>
    </location>
</feature>
<protein>
    <recommendedName>
        <fullName evidence="2">DUF2231 domain-containing protein</fullName>
    </recommendedName>
</protein>
<name>A0A931I6R5_9NOCA</name>
<evidence type="ECO:0000256" key="1">
    <source>
        <dbReference type="SAM" id="Phobius"/>
    </source>
</evidence>
<organism evidence="3 4">
    <name type="scientific">Nocardia bovistercoris</name>
    <dbReference type="NCBI Taxonomy" id="2785916"/>
    <lineage>
        <taxon>Bacteria</taxon>
        <taxon>Bacillati</taxon>
        <taxon>Actinomycetota</taxon>
        <taxon>Actinomycetes</taxon>
        <taxon>Mycobacteriales</taxon>
        <taxon>Nocardiaceae</taxon>
        <taxon>Nocardia</taxon>
    </lineage>
</organism>
<feature type="transmembrane region" description="Helical" evidence="1">
    <location>
        <begin position="41"/>
        <end position="60"/>
    </location>
</feature>
<evidence type="ECO:0000313" key="4">
    <source>
        <dbReference type="Proteomes" id="UP000655751"/>
    </source>
</evidence>
<keyword evidence="1" id="KW-0812">Transmembrane</keyword>
<proteinExistence type="predicted"/>